<protein>
    <submittedName>
        <fullName evidence="1">Uncharacterized protein</fullName>
    </submittedName>
</protein>
<dbReference type="Proteomes" id="UP000198211">
    <property type="component" value="Unassembled WGS sequence"/>
</dbReference>
<sequence length="199" mass="23327">MPVMELLRHRAEWTRSHYTPWPRALRDITLSSLTARALRADHLPPQAWIFPTTAPPVPAFWNPSLLTEREVNAMYATRSWDYLARRVHPLTFDVNDRHFQPFLTRYDTHLDHWAQAYWEATHELPVPHSPASDRWRRRRNSRCSHAGDHLMSAFQLLVLLFQAGWADMGLLLDVMMLMFPPGCSSVGRWYPDLQNSTLE</sequence>
<feature type="non-terminal residue" evidence="1">
    <location>
        <position position="199"/>
    </location>
</feature>
<evidence type="ECO:0000313" key="1">
    <source>
        <dbReference type="EMBL" id="OWY98305.1"/>
    </source>
</evidence>
<accession>A0A225UXQ5</accession>
<organism evidence="1 2">
    <name type="scientific">Phytophthora megakarya</name>
    <dbReference type="NCBI Taxonomy" id="4795"/>
    <lineage>
        <taxon>Eukaryota</taxon>
        <taxon>Sar</taxon>
        <taxon>Stramenopiles</taxon>
        <taxon>Oomycota</taxon>
        <taxon>Peronosporomycetes</taxon>
        <taxon>Peronosporales</taxon>
        <taxon>Peronosporaceae</taxon>
        <taxon>Phytophthora</taxon>
    </lineage>
</organism>
<name>A0A225UXQ5_9STRA</name>
<gene>
    <name evidence="1" type="ORF">PHMEG_00030958</name>
</gene>
<dbReference type="AlphaFoldDB" id="A0A225UXQ5"/>
<evidence type="ECO:0000313" key="2">
    <source>
        <dbReference type="Proteomes" id="UP000198211"/>
    </source>
</evidence>
<comment type="caution">
    <text evidence="1">The sequence shown here is derived from an EMBL/GenBank/DDBJ whole genome shotgun (WGS) entry which is preliminary data.</text>
</comment>
<reference evidence="2" key="1">
    <citation type="submission" date="2017-03" db="EMBL/GenBank/DDBJ databases">
        <title>Phytopthora megakarya and P. palmivora, two closely related causual agents of cacao black pod achieved similar genome size and gene model numbers by different mechanisms.</title>
        <authorList>
            <person name="Ali S."/>
            <person name="Shao J."/>
            <person name="Larry D.J."/>
            <person name="Kronmiller B."/>
            <person name="Shen D."/>
            <person name="Strem M.D."/>
            <person name="Melnick R.L."/>
            <person name="Guiltinan M.J."/>
            <person name="Tyler B.M."/>
            <person name="Meinhardt L.W."/>
            <person name="Bailey B.A."/>
        </authorList>
    </citation>
    <scope>NUCLEOTIDE SEQUENCE [LARGE SCALE GENOMIC DNA]</scope>
    <source>
        <strain evidence="2">zdho120</strain>
    </source>
</reference>
<proteinExistence type="predicted"/>
<dbReference type="OrthoDB" id="127727at2759"/>
<dbReference type="STRING" id="4795.A0A225UXQ5"/>
<dbReference type="EMBL" id="NBNE01009546">
    <property type="protein sequence ID" value="OWY98305.1"/>
    <property type="molecule type" value="Genomic_DNA"/>
</dbReference>
<keyword evidence="2" id="KW-1185">Reference proteome</keyword>